<dbReference type="CDD" id="cd22362">
    <property type="entry name" value="TnsA_endonuclease-like"/>
    <property type="match status" value="1"/>
</dbReference>
<dbReference type="RefSeq" id="WP_163678509.1">
    <property type="nucleotide sequence ID" value="NZ_JAAIYP010000036.1"/>
</dbReference>
<evidence type="ECO:0000256" key="1">
    <source>
        <dbReference type="SAM" id="MobiDB-lite"/>
    </source>
</evidence>
<name>A0A7C9QTM7_9PROT</name>
<proteinExistence type="predicted"/>
<evidence type="ECO:0000259" key="2">
    <source>
        <dbReference type="Pfam" id="PF08721"/>
    </source>
</evidence>
<feature type="region of interest" description="Disordered" evidence="1">
    <location>
        <begin position="258"/>
        <end position="279"/>
    </location>
</feature>
<reference evidence="4 5" key="1">
    <citation type="submission" date="2020-02" db="EMBL/GenBank/DDBJ databases">
        <authorList>
            <person name="Dziuba M."/>
            <person name="Kuznetsov B."/>
            <person name="Mardanov A."/>
            <person name="Ravin N."/>
            <person name="Grouzdev D."/>
        </authorList>
    </citation>
    <scope>NUCLEOTIDE SEQUENCE [LARGE SCALE GENOMIC DNA]</scope>
    <source>
        <strain evidence="4 5">SpK</strain>
    </source>
</reference>
<evidence type="ECO:0000259" key="3">
    <source>
        <dbReference type="Pfam" id="PF08722"/>
    </source>
</evidence>
<dbReference type="InterPro" id="IPR014832">
    <property type="entry name" value="TnsA_C"/>
</dbReference>
<dbReference type="Gene3D" id="1.10.10.10">
    <property type="entry name" value="Winged helix-like DNA-binding domain superfamily/Winged helix DNA-binding domain"/>
    <property type="match status" value="1"/>
</dbReference>
<dbReference type="Proteomes" id="UP000480684">
    <property type="component" value="Unassembled WGS sequence"/>
</dbReference>
<dbReference type="InterPro" id="IPR011335">
    <property type="entry name" value="Restrct_endonuc-II-like"/>
</dbReference>
<keyword evidence="5" id="KW-1185">Reference proteome</keyword>
<dbReference type="InterPro" id="IPR011856">
    <property type="entry name" value="tRNA_endonuc-like_dom_sf"/>
</dbReference>
<dbReference type="InterPro" id="IPR014833">
    <property type="entry name" value="TnsA_N"/>
</dbReference>
<dbReference type="Gene3D" id="3.40.1350.10">
    <property type="match status" value="1"/>
</dbReference>
<dbReference type="Pfam" id="PF08722">
    <property type="entry name" value="Tn7_TnsA-like_N"/>
    <property type="match status" value="1"/>
</dbReference>
<feature type="domain" description="TnsA endonuclease C-terminal" evidence="2">
    <location>
        <begin position="170"/>
        <end position="253"/>
    </location>
</feature>
<evidence type="ECO:0000313" key="5">
    <source>
        <dbReference type="Proteomes" id="UP000480684"/>
    </source>
</evidence>
<comment type="caution">
    <text evidence="4">The sequence shown here is derived from an EMBL/GenBank/DDBJ whole genome shotgun (WGS) entry which is preliminary data.</text>
</comment>
<protein>
    <submittedName>
        <fullName evidence="4">Heteromeric transposase endonuclease subunit TnsA</fullName>
    </submittedName>
</protein>
<dbReference type="EMBL" id="JAAIYP010000036">
    <property type="protein sequence ID" value="NFV80378.1"/>
    <property type="molecule type" value="Genomic_DNA"/>
</dbReference>
<keyword evidence="4" id="KW-0540">Nuclease</keyword>
<gene>
    <name evidence="4" type="ORF">G4223_09670</name>
</gene>
<dbReference type="SUPFAM" id="SSF52980">
    <property type="entry name" value="Restriction endonuclease-like"/>
    <property type="match status" value="1"/>
</dbReference>
<feature type="domain" description="TnsA endonuclease N-terminal" evidence="3">
    <location>
        <begin position="74"/>
        <end position="167"/>
    </location>
</feature>
<accession>A0A7C9QTM7</accession>
<dbReference type="InterPro" id="IPR036388">
    <property type="entry name" value="WH-like_DNA-bd_sf"/>
</dbReference>
<dbReference type="GO" id="GO:0003676">
    <property type="term" value="F:nucleic acid binding"/>
    <property type="evidence" value="ECO:0007669"/>
    <property type="project" value="InterPro"/>
</dbReference>
<sequence>MARRKYSVDEALIARYLKEGRGAGFGADYKPWLKIYDVPSLGRSHRLRGIKTGRVHHFLSDIEVSLFYLLDWHDAVTDIREQFPLDREEAQAIADRAGIRYPVDSHTRVPLVQTTDFLVDFVVDGEHRRMAYAVKPVEALSEKRKAELLELERLYWLARGVPWGIVTREEIPKALAGNIAWVHNYVYVDDLRQPRPGFYAEKAALVLNEIASWRGVSLKQACQALDDRLAMPLGTALLLVRHLIACKRLLCDMSEPQGEASPVENFRAASPASQLGRLG</sequence>
<evidence type="ECO:0000313" key="4">
    <source>
        <dbReference type="EMBL" id="NFV80378.1"/>
    </source>
</evidence>
<keyword evidence="4" id="KW-0378">Hydrolase</keyword>
<dbReference type="GO" id="GO:0004519">
    <property type="term" value="F:endonuclease activity"/>
    <property type="evidence" value="ECO:0007669"/>
    <property type="project" value="UniProtKB-KW"/>
</dbReference>
<dbReference type="Pfam" id="PF08721">
    <property type="entry name" value="Tn7_Tnp_TnsA_C"/>
    <property type="match status" value="1"/>
</dbReference>
<keyword evidence="4" id="KW-0255">Endonuclease</keyword>
<dbReference type="AlphaFoldDB" id="A0A7C9QTM7"/>
<organism evidence="4 5">
    <name type="scientific">Magnetospirillum aberrantis SpK</name>
    <dbReference type="NCBI Taxonomy" id="908842"/>
    <lineage>
        <taxon>Bacteria</taxon>
        <taxon>Pseudomonadati</taxon>
        <taxon>Pseudomonadota</taxon>
        <taxon>Alphaproteobacteria</taxon>
        <taxon>Rhodospirillales</taxon>
        <taxon>Rhodospirillaceae</taxon>
        <taxon>Magnetospirillum</taxon>
    </lineage>
</organism>